<dbReference type="InterPro" id="IPR031935">
    <property type="entry name" value="DUF4770"/>
</dbReference>
<sequence length="830" mass="95670">MSSDQKRLNEFFKKLDFAKWYTGISEYQLTAISGISDGLQDDFEQGTGFRVAECLKMLGVHPVIGMRKILAMVRLSRGNDLAFLFFVLEGYYKTGNKDGVYSTNEKLLMIAISKIDLLPTLKELDRILPPPQLSRLDTQYLQRLNRDSVKQPKMSTAALTKRSKATKKYARNPYSQRLRRPVSNPTCYAPKEEPKLVVNFPFWARGGAPDYGKSRDPHWFSVYKLNPGKRVVKRTLDETIDKYFQLMELSSQADTNEESKLSNEKAKQRPMFKEPVFCTYHQGMLEQAQQLKDELTVKARDRCLEMADPRLPNSRVRRKRIIDQLEYDIEASLERYYQAMRTDQLKVLALKDDSCVVCQEALVKIAWPKPGQKAGRALVGEHCPMAHTATTEAFTGRRLSGGGLNSEPPETEEVSFRLAGGGLHMDKIDFNLEPVPKTPIEVDDCEGHSEAPKSHITFLLDGKKIKHMALPRAKPVKPSGCKFYSTIKHTRKSFFRAPGDHLPYNFRYHRVLQSGQPKPYDMAKIITKSIVKALEKSQNEEMTGETCSFVQPFKKLLPELKNEEPKRQQYPASKDSTFPSSETTESLDESSDHSTRSHVDHKVEIVDAVVRCAKAIWTKKAAIKRAEMDRNERAKSKHSPRPEVLHYDMEHFNPDDDELMDRMLADGMRELKKSHRFVLATLPDSHKIPVLRQWIKRRYGKVYSWRELQENLNESLKVFEKVTMLQSNPPRPDKMGLTTMPKSRQNYAYHEQTMAEADRVKNAYYTRLNNAYLEQMTACWYAMGNYLCPGGPPRKTFYAYMASNHKDLLRVKPWNGEHRDHRKFGDKKNK</sequence>
<feature type="domain" description="DUF4771" evidence="3">
    <location>
        <begin position="650"/>
        <end position="808"/>
    </location>
</feature>
<dbReference type="AlphaFoldDB" id="A0A6I8UT71"/>
<proteinExistence type="predicted"/>
<evidence type="ECO:0000256" key="1">
    <source>
        <dbReference type="SAM" id="MobiDB-lite"/>
    </source>
</evidence>
<accession>A0A6I8UT71</accession>
<dbReference type="Pfam" id="PF15994">
    <property type="entry name" value="DUF4770"/>
    <property type="match status" value="1"/>
</dbReference>
<feature type="domain" description="DUF4770" evidence="2">
    <location>
        <begin position="55"/>
        <end position="233"/>
    </location>
</feature>
<reference evidence="4" key="1">
    <citation type="submission" date="2024-06" db="UniProtKB">
        <authorList>
            <consortium name="RefSeq"/>
        </authorList>
    </citation>
    <scope>NUCLEOTIDE SEQUENCE [LARGE SCALE GENOMIC DNA]</scope>
    <source>
        <strain evidence="4">MV2-25</strain>
    </source>
</reference>
<feature type="region of interest" description="Disordered" evidence="1">
    <location>
        <begin position="563"/>
        <end position="599"/>
    </location>
</feature>
<keyword evidence="4" id="KW-1185">Reference proteome</keyword>
<dbReference type="PANTHER" id="PTHR41967:SF6">
    <property type="entry name" value="FI19406P1-RELATED"/>
    <property type="match status" value="1"/>
</dbReference>
<organism evidence="4 5">
    <name type="scientific">Drosophila pseudoobscura pseudoobscura</name>
    <name type="common">Fruit fly</name>
    <dbReference type="NCBI Taxonomy" id="46245"/>
    <lineage>
        <taxon>Eukaryota</taxon>
        <taxon>Metazoa</taxon>
        <taxon>Ecdysozoa</taxon>
        <taxon>Arthropoda</taxon>
        <taxon>Hexapoda</taxon>
        <taxon>Insecta</taxon>
        <taxon>Pterygota</taxon>
        <taxon>Neoptera</taxon>
        <taxon>Endopterygota</taxon>
        <taxon>Diptera</taxon>
        <taxon>Brachycera</taxon>
        <taxon>Muscomorpha</taxon>
        <taxon>Ephydroidea</taxon>
        <taxon>Drosophilidae</taxon>
        <taxon>Drosophila</taxon>
        <taxon>Sophophora</taxon>
    </lineage>
</organism>
<feature type="compositionally biased region" description="Polar residues" evidence="1">
    <location>
        <begin position="570"/>
        <end position="579"/>
    </location>
</feature>
<dbReference type="KEGG" id="dpo:4803713"/>
<dbReference type="PANTHER" id="PTHR41967">
    <property type="entry name" value="FI19406P1-RELATED"/>
    <property type="match status" value="1"/>
</dbReference>
<dbReference type="RefSeq" id="XP_001360387.3">
    <property type="nucleotide sequence ID" value="XM_001360350.4"/>
</dbReference>
<evidence type="ECO:0000313" key="5">
    <source>
        <dbReference type="RefSeq" id="XP_001360387.3"/>
    </source>
</evidence>
<protein>
    <submittedName>
        <fullName evidence="5">Uncharacterized protein</fullName>
    </submittedName>
</protein>
<dbReference type="Pfam" id="PF15995">
    <property type="entry name" value="DUF4771"/>
    <property type="match status" value="1"/>
</dbReference>
<gene>
    <name evidence="5" type="primary">LOC4803713</name>
</gene>
<evidence type="ECO:0000259" key="2">
    <source>
        <dbReference type="Pfam" id="PF15994"/>
    </source>
</evidence>
<name>A0A6I8UT71_DROPS</name>
<dbReference type="InterPro" id="IPR031936">
    <property type="entry name" value="DUF4771"/>
</dbReference>
<dbReference type="InParanoid" id="A0A6I8UT71"/>
<dbReference type="Proteomes" id="UP000001819">
    <property type="component" value="Chromosome 3"/>
</dbReference>
<evidence type="ECO:0000259" key="3">
    <source>
        <dbReference type="Pfam" id="PF15995"/>
    </source>
</evidence>
<evidence type="ECO:0000313" key="4">
    <source>
        <dbReference type="Proteomes" id="UP000001819"/>
    </source>
</evidence>
<feature type="compositionally biased region" description="Basic and acidic residues" evidence="1">
    <location>
        <begin position="590"/>
        <end position="599"/>
    </location>
</feature>
<reference evidence="5" key="2">
    <citation type="submission" date="2025-08" db="UniProtKB">
        <authorList>
            <consortium name="RefSeq"/>
        </authorList>
    </citation>
    <scope>IDENTIFICATION</scope>
    <source>
        <strain evidence="5">MV-25-SWS-2005</strain>
        <tissue evidence="5">Whole body</tissue>
    </source>
</reference>